<sequence>RKKTRVNKVKLPDGWSSGKNSKIVKLSRGTEE</sequence>
<proteinExistence type="predicted"/>
<dbReference type="EMBL" id="BARS01031024">
    <property type="protein sequence ID" value="GAG27545.1"/>
    <property type="molecule type" value="Genomic_DNA"/>
</dbReference>
<protein>
    <submittedName>
        <fullName evidence="2">Uncharacterized protein</fullName>
    </submittedName>
</protein>
<comment type="caution">
    <text evidence="2">The sequence shown here is derived from an EMBL/GenBank/DDBJ whole genome shotgun (WGS) entry which is preliminary data.</text>
</comment>
<reference evidence="2" key="1">
    <citation type="journal article" date="2014" name="Front. Microbiol.">
        <title>High frequency of phylogenetically diverse reductive dehalogenase-homologous genes in deep subseafloor sedimentary metagenomes.</title>
        <authorList>
            <person name="Kawai M."/>
            <person name="Futagami T."/>
            <person name="Toyoda A."/>
            <person name="Takaki Y."/>
            <person name="Nishi S."/>
            <person name="Hori S."/>
            <person name="Arai W."/>
            <person name="Tsubouchi T."/>
            <person name="Morono Y."/>
            <person name="Uchiyama I."/>
            <person name="Ito T."/>
            <person name="Fujiyama A."/>
            <person name="Inagaki F."/>
            <person name="Takami H."/>
        </authorList>
    </citation>
    <scope>NUCLEOTIDE SEQUENCE</scope>
    <source>
        <strain evidence="2">Expedition CK06-06</strain>
    </source>
</reference>
<accession>X0WA81</accession>
<gene>
    <name evidence="2" type="ORF">S01H1_48315</name>
</gene>
<feature type="non-terminal residue" evidence="2">
    <location>
        <position position="1"/>
    </location>
</feature>
<evidence type="ECO:0000256" key="1">
    <source>
        <dbReference type="SAM" id="MobiDB-lite"/>
    </source>
</evidence>
<feature type="region of interest" description="Disordered" evidence="1">
    <location>
        <begin position="1"/>
        <end position="32"/>
    </location>
</feature>
<organism evidence="2">
    <name type="scientific">marine sediment metagenome</name>
    <dbReference type="NCBI Taxonomy" id="412755"/>
    <lineage>
        <taxon>unclassified sequences</taxon>
        <taxon>metagenomes</taxon>
        <taxon>ecological metagenomes</taxon>
    </lineage>
</organism>
<dbReference type="AlphaFoldDB" id="X0WA81"/>
<evidence type="ECO:0000313" key="2">
    <source>
        <dbReference type="EMBL" id="GAG27545.1"/>
    </source>
</evidence>
<name>X0WA81_9ZZZZ</name>